<dbReference type="EMBL" id="QLTA01000036">
    <property type="protein sequence ID" value="RAR77536.1"/>
    <property type="molecule type" value="Genomic_DNA"/>
</dbReference>
<organism evidence="2 3">
    <name type="scientific">Paracidovorax anthurii</name>
    <dbReference type="NCBI Taxonomy" id="78229"/>
    <lineage>
        <taxon>Bacteria</taxon>
        <taxon>Pseudomonadati</taxon>
        <taxon>Pseudomonadota</taxon>
        <taxon>Betaproteobacteria</taxon>
        <taxon>Burkholderiales</taxon>
        <taxon>Comamonadaceae</taxon>
        <taxon>Paracidovorax</taxon>
    </lineage>
</organism>
<gene>
    <name evidence="2" type="ORF">AX018_103616</name>
</gene>
<dbReference type="PANTHER" id="PTHR34368:SF1">
    <property type="entry name" value="OS01G0962200 PROTEIN"/>
    <property type="match status" value="1"/>
</dbReference>
<dbReference type="OrthoDB" id="6088058at2"/>
<feature type="transmembrane region" description="Helical" evidence="1">
    <location>
        <begin position="151"/>
        <end position="170"/>
    </location>
</feature>
<evidence type="ECO:0008006" key="4">
    <source>
        <dbReference type="Google" id="ProtNLM"/>
    </source>
</evidence>
<accession>A0A328Z5P0</accession>
<reference evidence="2 3" key="1">
    <citation type="submission" date="2018-06" db="EMBL/GenBank/DDBJ databases">
        <title>Genomic Encyclopedia of Archaeal and Bacterial Type Strains, Phase II (KMG-II): from individual species to whole genera.</title>
        <authorList>
            <person name="Goeker M."/>
        </authorList>
    </citation>
    <scope>NUCLEOTIDE SEQUENCE [LARGE SCALE GENOMIC DNA]</scope>
    <source>
        <strain evidence="2 3">CFPB 3232</strain>
    </source>
</reference>
<dbReference type="Proteomes" id="UP000248856">
    <property type="component" value="Unassembled WGS sequence"/>
</dbReference>
<feature type="transmembrane region" description="Helical" evidence="1">
    <location>
        <begin position="95"/>
        <end position="117"/>
    </location>
</feature>
<keyword evidence="1" id="KW-1133">Transmembrane helix</keyword>
<feature type="transmembrane region" description="Helical" evidence="1">
    <location>
        <begin position="123"/>
        <end position="144"/>
    </location>
</feature>
<dbReference type="RefSeq" id="WP_111879298.1">
    <property type="nucleotide sequence ID" value="NZ_CBCSGC010000024.1"/>
</dbReference>
<proteinExistence type="predicted"/>
<keyword evidence="1" id="KW-0472">Membrane</keyword>
<evidence type="ECO:0000256" key="1">
    <source>
        <dbReference type="SAM" id="Phobius"/>
    </source>
</evidence>
<keyword evidence="3" id="KW-1185">Reference proteome</keyword>
<sequence length="295" mass="30231">MHRFPASPSTAPQGLLSRREGALCAALLACLAIALAGPFIAPGPQAHAYADQRTLWGLPHAMDVLTNLPFAVLGIAGLARLVARLREGALRAATAGAVGVFFAGLVLTAAGSALYHWQPHGATLLADRAGMLVAFAGMLALAVDERIGARAAALTALVVLAGGGAALRTWGITGNLWPWGVLQGGGMLLLLALAADAARERRAGHAPLPGRLGFSLAAVIGWYALAKVLEAADAAVFAATAHLVSGHSLKHVAAALAAWPLLSALGPGRYFARCERGTPWRGRREGTIPASAKAR</sequence>
<evidence type="ECO:0000313" key="3">
    <source>
        <dbReference type="Proteomes" id="UP000248856"/>
    </source>
</evidence>
<evidence type="ECO:0000313" key="2">
    <source>
        <dbReference type="EMBL" id="RAR77536.1"/>
    </source>
</evidence>
<dbReference type="PANTHER" id="PTHR34368">
    <property type="entry name" value="OS01G0962200 PROTEIN"/>
    <property type="match status" value="1"/>
</dbReference>
<feature type="transmembrane region" description="Helical" evidence="1">
    <location>
        <begin position="176"/>
        <end position="196"/>
    </location>
</feature>
<keyword evidence="1" id="KW-0812">Transmembrane</keyword>
<protein>
    <recommendedName>
        <fullName evidence="4">Ceramidase</fullName>
    </recommendedName>
</protein>
<feature type="transmembrane region" description="Helical" evidence="1">
    <location>
        <begin position="64"/>
        <end position="83"/>
    </location>
</feature>
<comment type="caution">
    <text evidence="2">The sequence shown here is derived from an EMBL/GenBank/DDBJ whole genome shotgun (WGS) entry which is preliminary data.</text>
</comment>
<name>A0A328Z5P0_9BURK</name>
<dbReference type="AlphaFoldDB" id="A0A328Z5P0"/>